<feature type="transmembrane region" description="Helical" evidence="1">
    <location>
        <begin position="35"/>
        <end position="56"/>
    </location>
</feature>
<evidence type="ECO:0008006" key="4">
    <source>
        <dbReference type="Google" id="ProtNLM"/>
    </source>
</evidence>
<evidence type="ECO:0000313" key="3">
    <source>
        <dbReference type="Proteomes" id="UP000754710"/>
    </source>
</evidence>
<evidence type="ECO:0000256" key="1">
    <source>
        <dbReference type="SAM" id="Phobius"/>
    </source>
</evidence>
<proteinExistence type="predicted"/>
<keyword evidence="1" id="KW-1133">Transmembrane helix</keyword>
<comment type="caution">
    <text evidence="2">The sequence shown here is derived from an EMBL/GenBank/DDBJ whole genome shotgun (WGS) entry which is preliminary data.</text>
</comment>
<evidence type="ECO:0000313" key="2">
    <source>
        <dbReference type="EMBL" id="MBY9075338.1"/>
    </source>
</evidence>
<accession>A0ABS7RMQ5</accession>
<reference evidence="2 3" key="1">
    <citation type="submission" date="2021-08" db="EMBL/GenBank/DDBJ databases">
        <title>Nocardioides bacterium WL0053 sp. nov., isolated from the sediment.</title>
        <authorList>
            <person name="Wang L."/>
            <person name="Zhang D."/>
            <person name="Zhang A."/>
        </authorList>
    </citation>
    <scope>NUCLEOTIDE SEQUENCE [LARGE SCALE GENOMIC DNA]</scope>
    <source>
        <strain evidence="2 3">WL0053</strain>
    </source>
</reference>
<sequence length="155" mass="16843">MPDQTDSQRLLRRIEHRRETVDAYLRSAKPRAERLTYVSVISSALAAAFTAGPAVGGSKFTDGVAESLDLGGAEDVWRPLCLFAMLTSVVAAISANLSKSKNAEARIVSAEACNAELEGLQTLVEFQQVSTEEAVKLYQQYVARVPFVAETPPRK</sequence>
<protein>
    <recommendedName>
        <fullName evidence="4">SMODS and SLOG-associating 2TM effector domain-containing protein</fullName>
    </recommendedName>
</protein>
<organism evidence="2 3">
    <name type="scientific">Nocardioides jiangsuensis</name>
    <dbReference type="NCBI Taxonomy" id="2866161"/>
    <lineage>
        <taxon>Bacteria</taxon>
        <taxon>Bacillati</taxon>
        <taxon>Actinomycetota</taxon>
        <taxon>Actinomycetes</taxon>
        <taxon>Propionibacteriales</taxon>
        <taxon>Nocardioidaceae</taxon>
        <taxon>Nocardioides</taxon>
    </lineage>
</organism>
<keyword evidence="1" id="KW-0812">Transmembrane</keyword>
<gene>
    <name evidence="2" type="ORF">K1X13_10960</name>
</gene>
<dbReference type="RefSeq" id="WP_221025100.1">
    <property type="nucleotide sequence ID" value="NZ_JAIEZQ010000002.1"/>
</dbReference>
<dbReference type="Proteomes" id="UP000754710">
    <property type="component" value="Unassembled WGS sequence"/>
</dbReference>
<feature type="transmembrane region" description="Helical" evidence="1">
    <location>
        <begin position="76"/>
        <end position="97"/>
    </location>
</feature>
<keyword evidence="1" id="KW-0472">Membrane</keyword>
<dbReference type="EMBL" id="JAIEZQ010000002">
    <property type="protein sequence ID" value="MBY9075338.1"/>
    <property type="molecule type" value="Genomic_DNA"/>
</dbReference>
<keyword evidence="3" id="KW-1185">Reference proteome</keyword>
<name>A0ABS7RMQ5_9ACTN</name>